<feature type="compositionally biased region" description="Acidic residues" evidence="1">
    <location>
        <begin position="72"/>
        <end position="86"/>
    </location>
</feature>
<dbReference type="OrthoDB" id="123278at2"/>
<feature type="compositionally biased region" description="Acidic residues" evidence="1">
    <location>
        <begin position="54"/>
        <end position="63"/>
    </location>
</feature>
<organism evidence="2 3">
    <name type="scientific">Candidatus Sulfuritelmatomonas gaucii</name>
    <dbReference type="NCBI Taxonomy" id="2043161"/>
    <lineage>
        <taxon>Bacteria</taxon>
        <taxon>Pseudomonadati</taxon>
        <taxon>Acidobacteriota</taxon>
        <taxon>Terriglobia</taxon>
        <taxon>Terriglobales</taxon>
        <taxon>Acidobacteriaceae</taxon>
        <taxon>Candidatus Sulfuritelmatomonas</taxon>
    </lineage>
</organism>
<feature type="compositionally biased region" description="Low complexity" evidence="1">
    <location>
        <begin position="43"/>
        <end position="53"/>
    </location>
</feature>
<dbReference type="EMBL" id="OKRB01000002">
    <property type="protein sequence ID" value="SPE17494.1"/>
    <property type="molecule type" value="Genomic_DNA"/>
</dbReference>
<evidence type="ECO:0000256" key="1">
    <source>
        <dbReference type="SAM" id="MobiDB-lite"/>
    </source>
</evidence>
<protein>
    <submittedName>
        <fullName evidence="2">Uncharacterized protein</fullName>
    </submittedName>
</protein>
<feature type="region of interest" description="Disordered" evidence="1">
    <location>
        <begin position="1"/>
        <end position="86"/>
    </location>
</feature>
<dbReference type="AlphaFoldDB" id="A0A2N9L386"/>
<name>A0A2N9L386_9BACT</name>
<dbReference type="Proteomes" id="UP000239735">
    <property type="component" value="Unassembled WGS sequence"/>
</dbReference>
<feature type="compositionally biased region" description="Polar residues" evidence="1">
    <location>
        <begin position="14"/>
        <end position="27"/>
    </location>
</feature>
<gene>
    <name evidence="2" type="ORF">SBA5_100092</name>
</gene>
<evidence type="ECO:0000313" key="2">
    <source>
        <dbReference type="EMBL" id="SPE17494.1"/>
    </source>
</evidence>
<reference evidence="3" key="1">
    <citation type="submission" date="2018-02" db="EMBL/GenBank/DDBJ databases">
        <authorList>
            <person name="Hausmann B."/>
        </authorList>
    </citation>
    <scope>NUCLEOTIDE SEQUENCE [LARGE SCALE GENOMIC DNA]</scope>
    <source>
        <strain evidence="3">Peat soil MAG SbA5</strain>
    </source>
</reference>
<proteinExistence type="predicted"/>
<accession>A0A2N9L386</accession>
<sequence length="86" mass="9357">MTSRKRKLRDETGSDSAGQSGDIQQIRDTPVADSESEQELVEEGNANEAAAIEGVEDAPDPDVAEVRTREVPEDDVPEEYLNPDEG</sequence>
<evidence type="ECO:0000313" key="3">
    <source>
        <dbReference type="Proteomes" id="UP000239735"/>
    </source>
</evidence>